<dbReference type="Gene3D" id="3.80.10.10">
    <property type="entry name" value="Ribonuclease Inhibitor"/>
    <property type="match status" value="3"/>
</dbReference>
<evidence type="ECO:0000256" key="4">
    <source>
        <dbReference type="ARBA" id="ARBA00022737"/>
    </source>
</evidence>
<evidence type="ECO:0000256" key="1">
    <source>
        <dbReference type="ARBA" id="ARBA00004370"/>
    </source>
</evidence>
<evidence type="ECO:0000256" key="2">
    <source>
        <dbReference type="ARBA" id="ARBA00022614"/>
    </source>
</evidence>
<evidence type="ECO:0000256" key="7">
    <source>
        <dbReference type="SAM" id="SignalP"/>
    </source>
</evidence>
<evidence type="ECO:0000256" key="6">
    <source>
        <dbReference type="ARBA" id="ARBA00023180"/>
    </source>
</evidence>
<dbReference type="GO" id="GO:0016020">
    <property type="term" value="C:membrane"/>
    <property type="evidence" value="ECO:0007669"/>
    <property type="project" value="UniProtKB-SubCell"/>
</dbReference>
<keyword evidence="4" id="KW-0677">Repeat</keyword>
<dbReference type="AlphaFoldDB" id="A0A068U098"/>
<dbReference type="OrthoDB" id="676979at2759"/>
<feature type="signal peptide" evidence="7">
    <location>
        <begin position="1"/>
        <end position="27"/>
    </location>
</feature>
<keyword evidence="5" id="KW-0472">Membrane</keyword>
<evidence type="ECO:0000256" key="5">
    <source>
        <dbReference type="ARBA" id="ARBA00023136"/>
    </source>
</evidence>
<dbReference type="Gramene" id="CDP01941">
    <property type="protein sequence ID" value="CDP01941"/>
    <property type="gene ID" value="GSCOC_T00037131001"/>
</dbReference>
<dbReference type="InterPro" id="IPR003591">
    <property type="entry name" value="Leu-rich_rpt_typical-subtyp"/>
</dbReference>
<name>A0A068U098_COFCA</name>
<dbReference type="InterPro" id="IPR032675">
    <property type="entry name" value="LRR_dom_sf"/>
</dbReference>
<keyword evidence="6" id="KW-0325">Glycoprotein</keyword>
<dbReference type="InterPro" id="IPR053213">
    <property type="entry name" value="RLP29"/>
</dbReference>
<dbReference type="InParanoid" id="A0A068U098"/>
<reference evidence="10" key="1">
    <citation type="journal article" date="2014" name="Science">
        <title>The coffee genome provides insight into the convergent evolution of caffeine biosynthesis.</title>
        <authorList>
            <person name="Denoeud F."/>
            <person name="Carretero-Paulet L."/>
            <person name="Dereeper A."/>
            <person name="Droc G."/>
            <person name="Guyot R."/>
            <person name="Pietrella M."/>
            <person name="Zheng C."/>
            <person name="Alberti A."/>
            <person name="Anthony F."/>
            <person name="Aprea G."/>
            <person name="Aury J.M."/>
            <person name="Bento P."/>
            <person name="Bernard M."/>
            <person name="Bocs S."/>
            <person name="Campa C."/>
            <person name="Cenci A."/>
            <person name="Combes M.C."/>
            <person name="Crouzillat D."/>
            <person name="Da Silva C."/>
            <person name="Daddiego L."/>
            <person name="De Bellis F."/>
            <person name="Dussert S."/>
            <person name="Garsmeur O."/>
            <person name="Gayraud T."/>
            <person name="Guignon V."/>
            <person name="Jahn K."/>
            <person name="Jamilloux V."/>
            <person name="Joet T."/>
            <person name="Labadie K."/>
            <person name="Lan T."/>
            <person name="Leclercq J."/>
            <person name="Lepelley M."/>
            <person name="Leroy T."/>
            <person name="Li L.T."/>
            <person name="Librado P."/>
            <person name="Lopez L."/>
            <person name="Munoz A."/>
            <person name="Noel B."/>
            <person name="Pallavicini A."/>
            <person name="Perrotta G."/>
            <person name="Poncet V."/>
            <person name="Pot D."/>
            <person name="Priyono X."/>
            <person name="Rigoreau M."/>
            <person name="Rouard M."/>
            <person name="Rozas J."/>
            <person name="Tranchant-Dubreuil C."/>
            <person name="VanBuren R."/>
            <person name="Zhang Q."/>
            <person name="Andrade A.C."/>
            <person name="Argout X."/>
            <person name="Bertrand B."/>
            <person name="de Kochko A."/>
            <person name="Graziosi G."/>
            <person name="Henry R.J."/>
            <person name="Jayarama X."/>
            <person name="Ming R."/>
            <person name="Nagai C."/>
            <person name="Rounsley S."/>
            <person name="Sankoff D."/>
            <person name="Giuliano G."/>
            <person name="Albert V.A."/>
            <person name="Wincker P."/>
            <person name="Lashermes P."/>
        </authorList>
    </citation>
    <scope>NUCLEOTIDE SEQUENCE [LARGE SCALE GENOMIC DNA]</scope>
    <source>
        <strain evidence="10">cv. DH200-94</strain>
    </source>
</reference>
<dbReference type="InterPro" id="IPR055414">
    <property type="entry name" value="LRR_R13L4/SHOC2-like"/>
</dbReference>
<comment type="subcellular location">
    <subcellularLocation>
        <location evidence="1">Membrane</location>
    </subcellularLocation>
</comment>
<accession>A0A068U098</accession>
<dbReference type="PhylomeDB" id="A0A068U098"/>
<gene>
    <name evidence="9" type="ORF">GSCOC_T00037131001</name>
</gene>
<feature type="domain" description="Disease resistance R13L4/SHOC-2-like LRR" evidence="8">
    <location>
        <begin position="109"/>
        <end position="337"/>
    </location>
</feature>
<dbReference type="SUPFAM" id="SSF52058">
    <property type="entry name" value="L domain-like"/>
    <property type="match status" value="1"/>
</dbReference>
<dbReference type="FunFam" id="3.80.10.10:FF:000041">
    <property type="entry name" value="LRR receptor-like serine/threonine-protein kinase ERECTA"/>
    <property type="match status" value="1"/>
</dbReference>
<dbReference type="FunCoup" id="A0A068U098">
    <property type="interactions" value="121"/>
</dbReference>
<dbReference type="FunFam" id="3.80.10.10:FF:000400">
    <property type="entry name" value="Nuclear pore complex protein NUP107"/>
    <property type="match status" value="1"/>
</dbReference>
<proteinExistence type="predicted"/>
<evidence type="ECO:0000256" key="3">
    <source>
        <dbReference type="ARBA" id="ARBA00022729"/>
    </source>
</evidence>
<dbReference type="Proteomes" id="UP000295252">
    <property type="component" value="Chromosome IX"/>
</dbReference>
<protein>
    <recommendedName>
        <fullName evidence="8">Disease resistance R13L4/SHOC-2-like LRR domain-containing protein</fullName>
    </recommendedName>
</protein>
<dbReference type="Pfam" id="PF23598">
    <property type="entry name" value="LRR_14"/>
    <property type="match status" value="1"/>
</dbReference>
<keyword evidence="2" id="KW-0433">Leucine-rich repeat</keyword>
<sequence length="424" mass="45664">MGSLCLLSFSSGLVLIILQLMFLHAHSKTYWKDVSVLKQLKDSVDPKSVTPGSCLSSWDFGVDPCDNLFGDRFTCGLRCDVVLPSGSRVTELALDQAGYSGSLASVSWELPYLQKLDLSGNHFTGGIPDSFSYLTRLQQLGLSGNSFSGSVPDSLGALSSLEEMYLDNNNLEGTIPSSLNGLSNLKRLEIQGNKFAGPFPELGQLGNLYFLDASNNAISGELPATFPASLVELSMRNNSIEGSLPASLSNLPYLQVLDLSHNKLSGSVPASLFTHPSLEQLTLSYNQLGWVEAPANSGLNSEVIAIDLSNNEIRGFLPGFLGMMPKLSALTLENNKLTGMIPTQYALKVLLPQGQGVSQFERLLLGGNYLFGPIPGQFLGLKPGSVTINLGDNCLYRCPLRLFFCDGGEQKSLMECKAFAPFIP</sequence>
<dbReference type="PANTHER" id="PTHR48009:SF7">
    <property type="entry name" value="LEUCINE-RICH REPEAT (LRR) FAMILY PROTEIN"/>
    <property type="match status" value="1"/>
</dbReference>
<evidence type="ECO:0000313" key="9">
    <source>
        <dbReference type="EMBL" id="CDP01941.1"/>
    </source>
</evidence>
<dbReference type="OMA" id="PRMDAMR"/>
<evidence type="ECO:0000259" key="8">
    <source>
        <dbReference type="Pfam" id="PF23598"/>
    </source>
</evidence>
<keyword evidence="3 7" id="KW-0732">Signal</keyword>
<evidence type="ECO:0000313" key="10">
    <source>
        <dbReference type="Proteomes" id="UP000295252"/>
    </source>
</evidence>
<dbReference type="EMBL" id="HG739091">
    <property type="protein sequence ID" value="CDP01941.1"/>
    <property type="molecule type" value="Genomic_DNA"/>
</dbReference>
<dbReference type="SMART" id="SM00369">
    <property type="entry name" value="LRR_TYP"/>
    <property type="match status" value="6"/>
</dbReference>
<organism evidence="9 10">
    <name type="scientific">Coffea canephora</name>
    <name type="common">Robusta coffee</name>
    <dbReference type="NCBI Taxonomy" id="49390"/>
    <lineage>
        <taxon>Eukaryota</taxon>
        <taxon>Viridiplantae</taxon>
        <taxon>Streptophyta</taxon>
        <taxon>Embryophyta</taxon>
        <taxon>Tracheophyta</taxon>
        <taxon>Spermatophyta</taxon>
        <taxon>Magnoliopsida</taxon>
        <taxon>eudicotyledons</taxon>
        <taxon>Gunneridae</taxon>
        <taxon>Pentapetalae</taxon>
        <taxon>asterids</taxon>
        <taxon>lamiids</taxon>
        <taxon>Gentianales</taxon>
        <taxon>Rubiaceae</taxon>
        <taxon>Ixoroideae</taxon>
        <taxon>Gardenieae complex</taxon>
        <taxon>Bertiereae - Coffeeae clade</taxon>
        <taxon>Coffeeae</taxon>
        <taxon>Coffea</taxon>
    </lineage>
</organism>
<dbReference type="PRINTS" id="PR00019">
    <property type="entry name" value="LEURICHRPT"/>
</dbReference>
<dbReference type="PANTHER" id="PTHR48009">
    <property type="entry name" value="LEUCINE-RICH REPEAT (LRR) FAMILY PROTEIN"/>
    <property type="match status" value="1"/>
</dbReference>
<keyword evidence="10" id="KW-1185">Reference proteome</keyword>
<feature type="chain" id="PRO_5001654392" description="Disease resistance R13L4/SHOC-2-like LRR domain-containing protein" evidence="7">
    <location>
        <begin position="28"/>
        <end position="424"/>
    </location>
</feature>